<dbReference type="AlphaFoldDB" id="C7N236"/>
<keyword evidence="3" id="KW-1185">Reference proteome</keyword>
<proteinExistence type="predicted"/>
<dbReference type="Proteomes" id="UP000002026">
    <property type="component" value="Chromosome"/>
</dbReference>
<dbReference type="InterPro" id="IPR036388">
    <property type="entry name" value="WH-like_DNA-bd_sf"/>
</dbReference>
<dbReference type="STRING" id="471855.Shel_02740"/>
<dbReference type="InterPro" id="IPR027417">
    <property type="entry name" value="P-loop_NTPase"/>
</dbReference>
<evidence type="ECO:0000313" key="3">
    <source>
        <dbReference type="Proteomes" id="UP000002026"/>
    </source>
</evidence>
<sequence length="474" mass="54229">MAMIGRRDEQKLFLEWIGSDAAELICVYGRRRVGKTFFVNEVLSDYYAFDASGLSEGNERAQLRGFHEALLDYGDTSVEAPKDWWEAFRRLKTLLDKDTCPRSPEGKRVVFLDELPWFDTPRSDFLLAFSDFWNRWAQRRPDVKVIICGSATSWVLREILRTEGSLNRRVTHSLYLAPFTLKETEEFLRVEKRLDWSRRDVIECYMVFGGLPYCLRMIQARLSLAQNITSLCLSPQAPLKDEGRRLLDSTLSDKPLYYDVLSALGKKKIGMTRKQLVDALGVKDGGTFTTALSGLEECGYIRRYKSPYRKGRKTMYQLIDPFLLFSFKFIGEDRAASDWVSYYDTPSYHAWRGNAFEIVCLSHLPQINHALSLSTMKTVEFPWSSNADPGAQVDLVIERADRITYLCEMKFTDAPFVISSAYAEDFVRKREVFKAESGTSNSVQLVLVAAAGLKQNSHSDLLSQTITGDDLFVF</sequence>
<dbReference type="SUPFAM" id="SSF46785">
    <property type="entry name" value="Winged helix' DNA-binding domain"/>
    <property type="match status" value="1"/>
</dbReference>
<dbReference type="Gene3D" id="1.10.10.10">
    <property type="entry name" value="Winged helix-like DNA-binding domain superfamily/Winged helix DNA-binding domain"/>
    <property type="match status" value="1"/>
</dbReference>
<dbReference type="eggNOG" id="COG1672">
    <property type="taxonomic scope" value="Bacteria"/>
</dbReference>
<feature type="domain" description="ATPase" evidence="1">
    <location>
        <begin position="6"/>
        <end position="217"/>
    </location>
</feature>
<name>C7N236_SLAHD</name>
<organism evidence="2 3">
    <name type="scientific">Slackia heliotrinireducens (strain ATCC 29202 / DSM 20476 / NCTC 11029 / RHS 1)</name>
    <name type="common">Peptococcus heliotrinreducens</name>
    <dbReference type="NCBI Taxonomy" id="471855"/>
    <lineage>
        <taxon>Bacteria</taxon>
        <taxon>Bacillati</taxon>
        <taxon>Actinomycetota</taxon>
        <taxon>Coriobacteriia</taxon>
        <taxon>Eggerthellales</taxon>
        <taxon>Eggerthellaceae</taxon>
        <taxon>Slackia</taxon>
    </lineage>
</organism>
<dbReference type="PANTHER" id="PTHR34704:SF1">
    <property type="entry name" value="ATPASE"/>
    <property type="match status" value="1"/>
</dbReference>
<dbReference type="Pfam" id="PF01637">
    <property type="entry name" value="ATPase_2"/>
    <property type="match status" value="1"/>
</dbReference>
<dbReference type="EMBL" id="CP001684">
    <property type="protein sequence ID" value="ACV21342.1"/>
    <property type="molecule type" value="Genomic_DNA"/>
</dbReference>
<dbReference type="SUPFAM" id="SSF52540">
    <property type="entry name" value="P-loop containing nucleoside triphosphate hydrolases"/>
    <property type="match status" value="1"/>
</dbReference>
<gene>
    <name evidence="2" type="ordered locus">Shel_02740</name>
</gene>
<dbReference type="GO" id="GO:0005524">
    <property type="term" value="F:ATP binding"/>
    <property type="evidence" value="ECO:0007669"/>
    <property type="project" value="InterPro"/>
</dbReference>
<dbReference type="InterPro" id="IPR036390">
    <property type="entry name" value="WH_DNA-bd_sf"/>
</dbReference>
<dbReference type="PANTHER" id="PTHR34704">
    <property type="entry name" value="ATPASE"/>
    <property type="match status" value="1"/>
</dbReference>
<dbReference type="KEGG" id="shi:Shel_02740"/>
<dbReference type="HOGENOM" id="CLU_041137_2_0_11"/>
<reference evidence="2 3" key="1">
    <citation type="journal article" date="2009" name="Stand. Genomic Sci.">
        <title>Complete genome sequence of Slackia heliotrinireducens type strain (RHS 1).</title>
        <authorList>
            <person name="Pukall R."/>
            <person name="Lapidus A."/>
            <person name="Nolan M."/>
            <person name="Copeland A."/>
            <person name="Glavina Del Rio T."/>
            <person name="Lucas S."/>
            <person name="Chen F."/>
            <person name="Tice H."/>
            <person name="Cheng J.F."/>
            <person name="Chertkov O."/>
            <person name="Bruce D."/>
            <person name="Goodwin L."/>
            <person name="Kuske C."/>
            <person name="Brettin T."/>
            <person name="Detter J.C."/>
            <person name="Han C."/>
            <person name="Pitluck S."/>
            <person name="Pati A."/>
            <person name="Mavrommatis K."/>
            <person name="Ivanova N."/>
            <person name="Ovchinnikova G."/>
            <person name="Chen A."/>
            <person name="Palaniappan K."/>
            <person name="Schneider S."/>
            <person name="Rohde M."/>
            <person name="Chain P."/>
            <person name="D'haeseleer P."/>
            <person name="Goker M."/>
            <person name="Bristow J."/>
            <person name="Eisen J.A."/>
            <person name="Markowitz V."/>
            <person name="Kyrpides N.C."/>
            <person name="Klenk H.P."/>
            <person name="Hugenholtz P."/>
        </authorList>
    </citation>
    <scope>NUCLEOTIDE SEQUENCE [LARGE SCALE GENOMIC DNA]</scope>
    <source>
        <strain evidence="3">ATCC 29202 / DSM 20476 / NCTC 11029 / RHS 1</strain>
    </source>
</reference>
<evidence type="ECO:0000259" key="1">
    <source>
        <dbReference type="Pfam" id="PF01637"/>
    </source>
</evidence>
<dbReference type="InterPro" id="IPR011579">
    <property type="entry name" value="ATPase_dom"/>
</dbReference>
<dbReference type="Gene3D" id="3.40.50.300">
    <property type="entry name" value="P-loop containing nucleotide triphosphate hydrolases"/>
    <property type="match status" value="1"/>
</dbReference>
<evidence type="ECO:0000313" key="2">
    <source>
        <dbReference type="EMBL" id="ACV21342.1"/>
    </source>
</evidence>
<protein>
    <submittedName>
        <fullName evidence="2">Predicted ATPase (AAA+ superfamily)</fullName>
    </submittedName>
</protein>
<accession>C7N236</accession>